<evidence type="ECO:0000313" key="3">
    <source>
        <dbReference type="Proteomes" id="UP000652354"/>
    </source>
</evidence>
<dbReference type="GO" id="GO:0016747">
    <property type="term" value="F:acyltransferase activity, transferring groups other than amino-acyl groups"/>
    <property type="evidence" value="ECO:0007669"/>
    <property type="project" value="InterPro"/>
</dbReference>
<protein>
    <submittedName>
        <fullName evidence="2">Acetyltransferase</fullName>
    </submittedName>
</protein>
<accession>A0A919UKU1</accession>
<dbReference type="SUPFAM" id="SSF55729">
    <property type="entry name" value="Acyl-CoA N-acyltransferases (Nat)"/>
    <property type="match status" value="1"/>
</dbReference>
<dbReference type="Gene3D" id="3.40.630.30">
    <property type="match status" value="1"/>
</dbReference>
<dbReference type="PANTHER" id="PTHR43610">
    <property type="entry name" value="BLL6696 PROTEIN"/>
    <property type="match status" value="1"/>
</dbReference>
<proteinExistence type="predicted"/>
<keyword evidence="3" id="KW-1185">Reference proteome</keyword>
<dbReference type="EMBL" id="BONR01000005">
    <property type="protein sequence ID" value="GIG55345.1"/>
    <property type="molecule type" value="Genomic_DNA"/>
</dbReference>
<dbReference type="Proteomes" id="UP000652354">
    <property type="component" value="Unassembled WGS sequence"/>
</dbReference>
<dbReference type="PANTHER" id="PTHR43610:SF1">
    <property type="entry name" value="N-ACETYLTRANSFERASE DOMAIN-CONTAINING PROTEIN"/>
    <property type="match status" value="1"/>
</dbReference>
<gene>
    <name evidence="2" type="ORF">Dac01nite_20970</name>
</gene>
<dbReference type="Pfam" id="PF13302">
    <property type="entry name" value="Acetyltransf_3"/>
    <property type="match status" value="1"/>
</dbReference>
<sequence length="197" mass="21882">MPFAAAPVLENPWVRLEPLTLAHAPELAGAIAAGDLARIAYTRIPPPDAVDEEIERRLALQREGWMAPWAVVDSASGRAVGMTTYMNIDALHRRVEIGSTWLARQVQGTRVNPAMKLLLLSRAFEDLGCIAVELRTDRRNAQSRAAIEKLGAREDGVLRHHMIMPDGHLRDTVVYSVLAQEWPAVRERLLARLSEPS</sequence>
<dbReference type="InterPro" id="IPR016181">
    <property type="entry name" value="Acyl_CoA_acyltransferase"/>
</dbReference>
<organism evidence="2 3">
    <name type="scientific">Demequina activiva</name>
    <dbReference type="NCBI Taxonomy" id="1582364"/>
    <lineage>
        <taxon>Bacteria</taxon>
        <taxon>Bacillati</taxon>
        <taxon>Actinomycetota</taxon>
        <taxon>Actinomycetes</taxon>
        <taxon>Micrococcales</taxon>
        <taxon>Demequinaceae</taxon>
        <taxon>Demequina</taxon>
    </lineage>
</organism>
<dbReference type="RefSeq" id="WP_203656755.1">
    <property type="nucleotide sequence ID" value="NZ_BONR01000005.1"/>
</dbReference>
<feature type="domain" description="N-acetyltransferase" evidence="1">
    <location>
        <begin position="14"/>
        <end position="180"/>
    </location>
</feature>
<dbReference type="PROSITE" id="PS51186">
    <property type="entry name" value="GNAT"/>
    <property type="match status" value="1"/>
</dbReference>
<reference evidence="2" key="1">
    <citation type="submission" date="2021-01" db="EMBL/GenBank/DDBJ databases">
        <title>Whole genome shotgun sequence of Demequina activiva NBRC 110675.</title>
        <authorList>
            <person name="Komaki H."/>
            <person name="Tamura T."/>
        </authorList>
    </citation>
    <scope>NUCLEOTIDE SEQUENCE</scope>
    <source>
        <strain evidence="2">NBRC 110675</strain>
    </source>
</reference>
<dbReference type="AlphaFoldDB" id="A0A919UKU1"/>
<name>A0A919UKU1_9MICO</name>
<comment type="caution">
    <text evidence="2">The sequence shown here is derived from an EMBL/GenBank/DDBJ whole genome shotgun (WGS) entry which is preliminary data.</text>
</comment>
<evidence type="ECO:0000313" key="2">
    <source>
        <dbReference type="EMBL" id="GIG55345.1"/>
    </source>
</evidence>
<evidence type="ECO:0000259" key="1">
    <source>
        <dbReference type="PROSITE" id="PS51186"/>
    </source>
</evidence>
<dbReference type="InterPro" id="IPR000182">
    <property type="entry name" value="GNAT_dom"/>
</dbReference>